<name>A0A2N3G621_9ACTN</name>
<dbReference type="EMBL" id="PHEX01000036">
    <property type="protein sequence ID" value="PKQ28034.1"/>
    <property type="molecule type" value="Genomic_DNA"/>
</dbReference>
<dbReference type="Proteomes" id="UP000233654">
    <property type="component" value="Unassembled WGS sequence"/>
</dbReference>
<evidence type="ECO:0000313" key="1">
    <source>
        <dbReference type="EMBL" id="PKQ28034.1"/>
    </source>
</evidence>
<dbReference type="AlphaFoldDB" id="A0A2N3G621"/>
<evidence type="ECO:0000313" key="2">
    <source>
        <dbReference type="Proteomes" id="UP000233654"/>
    </source>
</evidence>
<organism evidence="1 2">
    <name type="scientific">Candidatus Anoxymicrobium japonicum</name>
    <dbReference type="NCBI Taxonomy" id="2013648"/>
    <lineage>
        <taxon>Bacteria</taxon>
        <taxon>Bacillati</taxon>
        <taxon>Actinomycetota</taxon>
        <taxon>Candidatus Geothermincolia</taxon>
        <taxon>Candidatus Geothermincolales</taxon>
        <taxon>Candidatus Anoxymicrobiaceae</taxon>
        <taxon>Candidatus Anoxymicrobium</taxon>
    </lineage>
</organism>
<sequence>MRDRKAFAAPAGSRKMRVRWKSLLFIIAISALIGCYCGLQIPEERRNRINRLLFEGREMWFRIFV</sequence>
<dbReference type="PROSITE" id="PS51257">
    <property type="entry name" value="PROKAR_LIPOPROTEIN"/>
    <property type="match status" value="1"/>
</dbReference>
<proteinExistence type="predicted"/>
<accession>A0A2N3G621</accession>
<comment type="caution">
    <text evidence="1">The sequence shown here is derived from an EMBL/GenBank/DDBJ whole genome shotgun (WGS) entry which is preliminary data.</text>
</comment>
<reference evidence="1 2" key="1">
    <citation type="journal article" date="2017" name="ISME J.">
        <title>Potential for microbial H2 and metal transformations associated with novel bacteria and archaea in deep terrestrial subsurface sediments.</title>
        <authorList>
            <person name="Hernsdorf A.W."/>
            <person name="Amano Y."/>
            <person name="Miyakawa K."/>
            <person name="Ise K."/>
            <person name="Suzuki Y."/>
            <person name="Anantharaman K."/>
            <person name="Probst A."/>
            <person name="Burstein D."/>
            <person name="Thomas B.C."/>
            <person name="Banfield J.F."/>
        </authorList>
    </citation>
    <scope>NUCLEOTIDE SEQUENCE [LARGE SCALE GENOMIC DNA]</scope>
    <source>
        <strain evidence="1">HGW-Actinobacteria-3</strain>
    </source>
</reference>
<gene>
    <name evidence="1" type="ORF">CVT63_04835</name>
</gene>
<protein>
    <submittedName>
        <fullName evidence="1">Uncharacterized protein</fullName>
    </submittedName>
</protein>